<evidence type="ECO:0000256" key="3">
    <source>
        <dbReference type="ARBA" id="ARBA00023163"/>
    </source>
</evidence>
<evidence type="ECO:0000313" key="5">
    <source>
        <dbReference type="EMBL" id="APF38417.1"/>
    </source>
</evidence>
<feature type="domain" description="HTH asnC-type" evidence="4">
    <location>
        <begin position="7"/>
        <end position="68"/>
    </location>
</feature>
<proteinExistence type="predicted"/>
<dbReference type="InterPro" id="IPR019888">
    <property type="entry name" value="Tscrpt_reg_AsnC-like"/>
</dbReference>
<dbReference type="GO" id="GO:0043565">
    <property type="term" value="F:sequence-specific DNA binding"/>
    <property type="evidence" value="ECO:0007669"/>
    <property type="project" value="InterPro"/>
</dbReference>
<dbReference type="RefSeq" id="WP_063187013.1">
    <property type="nucleotide sequence ID" value="NZ_CP018095.1"/>
</dbReference>
<sequence length="161" mass="17520">MQEAIALDGFDWRLLHALQGDASLTNAGLAERVGLSASQVSRRRQKLEEAGIIRGYRVDLDGRRLGLGVTVFVHVTLNTHSRDNARRFRDLVRRTPSVLEGHALTGEADYLLKLAVADLGELSLVINDVLLPDPSVARVRSEIVLETLKEAAGLPLPGLPA</sequence>
<gene>
    <name evidence="5" type="ORF">BOQ54_14715</name>
</gene>
<dbReference type="GO" id="GO:0043200">
    <property type="term" value="P:response to amino acid"/>
    <property type="evidence" value="ECO:0007669"/>
    <property type="project" value="TreeGrafter"/>
</dbReference>
<dbReference type="Gene3D" id="3.30.70.920">
    <property type="match status" value="1"/>
</dbReference>
<dbReference type="SMART" id="SM00344">
    <property type="entry name" value="HTH_ASNC"/>
    <property type="match status" value="1"/>
</dbReference>
<dbReference type="InterPro" id="IPR011991">
    <property type="entry name" value="ArsR-like_HTH"/>
</dbReference>
<dbReference type="AlphaFoldDB" id="A0AAC9JW78"/>
<dbReference type="PROSITE" id="PS50956">
    <property type="entry name" value="HTH_ASNC_2"/>
    <property type="match status" value="1"/>
</dbReference>
<dbReference type="GO" id="GO:0006355">
    <property type="term" value="P:regulation of DNA-templated transcription"/>
    <property type="evidence" value="ECO:0007669"/>
    <property type="project" value="UniProtKB-ARBA"/>
</dbReference>
<evidence type="ECO:0000256" key="1">
    <source>
        <dbReference type="ARBA" id="ARBA00023015"/>
    </source>
</evidence>
<reference evidence="5 6" key="1">
    <citation type="submission" date="2016-11" db="EMBL/GenBank/DDBJ databases">
        <title>Complete genome sequence of the aerobically denitrifying bacterium Chelatococcus daeguensis TAD1.</title>
        <authorList>
            <person name="Yang Y."/>
            <person name="Huang S."/>
            <person name="Lin E."/>
        </authorList>
    </citation>
    <scope>NUCLEOTIDE SEQUENCE [LARGE SCALE GENOMIC DNA]</scope>
    <source>
        <strain evidence="5 6">TAD1</strain>
    </source>
</reference>
<dbReference type="InterPro" id="IPR036388">
    <property type="entry name" value="WH-like_DNA-bd_sf"/>
</dbReference>
<dbReference type="GO" id="GO:0005829">
    <property type="term" value="C:cytosol"/>
    <property type="evidence" value="ECO:0007669"/>
    <property type="project" value="TreeGrafter"/>
</dbReference>
<dbReference type="CDD" id="cd00090">
    <property type="entry name" value="HTH_ARSR"/>
    <property type="match status" value="1"/>
</dbReference>
<name>A0AAC9JW78_9HYPH</name>
<dbReference type="Pfam" id="PF13412">
    <property type="entry name" value="HTH_24"/>
    <property type="match status" value="1"/>
</dbReference>
<organism evidence="5 6">
    <name type="scientific">Chelatococcus daeguensis</name>
    <dbReference type="NCBI Taxonomy" id="444444"/>
    <lineage>
        <taxon>Bacteria</taxon>
        <taxon>Pseudomonadati</taxon>
        <taxon>Pseudomonadota</taxon>
        <taxon>Alphaproteobacteria</taxon>
        <taxon>Hyphomicrobiales</taxon>
        <taxon>Chelatococcaceae</taxon>
        <taxon>Chelatococcus</taxon>
    </lineage>
</organism>
<keyword evidence="2" id="KW-0238">DNA-binding</keyword>
<dbReference type="InterPro" id="IPR000485">
    <property type="entry name" value="AsnC-type_HTH_dom"/>
</dbReference>
<dbReference type="SUPFAM" id="SSF54909">
    <property type="entry name" value="Dimeric alpha+beta barrel"/>
    <property type="match status" value="1"/>
</dbReference>
<dbReference type="InterPro" id="IPR011008">
    <property type="entry name" value="Dimeric_a/b-barrel"/>
</dbReference>
<dbReference type="PRINTS" id="PR00033">
    <property type="entry name" value="HTHASNC"/>
</dbReference>
<dbReference type="SUPFAM" id="SSF46785">
    <property type="entry name" value="Winged helix' DNA-binding domain"/>
    <property type="match status" value="1"/>
</dbReference>
<evidence type="ECO:0000259" key="4">
    <source>
        <dbReference type="PROSITE" id="PS50956"/>
    </source>
</evidence>
<dbReference type="InterPro" id="IPR019887">
    <property type="entry name" value="Tscrpt_reg_AsnC/Lrp_C"/>
</dbReference>
<keyword evidence="1" id="KW-0805">Transcription regulation</keyword>
<dbReference type="Pfam" id="PF01037">
    <property type="entry name" value="AsnC_trans_reg"/>
    <property type="match status" value="1"/>
</dbReference>
<dbReference type="Gene3D" id="1.10.10.10">
    <property type="entry name" value="Winged helix-like DNA-binding domain superfamily/Winged helix DNA-binding domain"/>
    <property type="match status" value="1"/>
</dbReference>
<evidence type="ECO:0000313" key="6">
    <source>
        <dbReference type="Proteomes" id="UP000182703"/>
    </source>
</evidence>
<protein>
    <submittedName>
        <fullName evidence="5">AsnC family transcriptional regulator</fullName>
    </submittedName>
</protein>
<dbReference type="Proteomes" id="UP000182703">
    <property type="component" value="Chromosome"/>
</dbReference>
<dbReference type="KEGG" id="cdq:BOQ54_14715"/>
<dbReference type="PANTHER" id="PTHR30154:SF46">
    <property type="entry name" value="TRANSCRIPTIONAL REGULATORY PROTEIN"/>
    <property type="match status" value="1"/>
</dbReference>
<dbReference type="PANTHER" id="PTHR30154">
    <property type="entry name" value="LEUCINE-RESPONSIVE REGULATORY PROTEIN"/>
    <property type="match status" value="1"/>
</dbReference>
<keyword evidence="6" id="KW-1185">Reference proteome</keyword>
<evidence type="ECO:0000256" key="2">
    <source>
        <dbReference type="ARBA" id="ARBA00023125"/>
    </source>
</evidence>
<keyword evidence="3" id="KW-0804">Transcription</keyword>
<accession>A0AAC9JW78</accession>
<dbReference type="EMBL" id="CP018095">
    <property type="protein sequence ID" value="APF38417.1"/>
    <property type="molecule type" value="Genomic_DNA"/>
</dbReference>
<dbReference type="InterPro" id="IPR036390">
    <property type="entry name" value="WH_DNA-bd_sf"/>
</dbReference>